<evidence type="ECO:0000313" key="3">
    <source>
        <dbReference type="Proteomes" id="UP000315364"/>
    </source>
</evidence>
<accession>A0A5B8LNL6</accession>
<protein>
    <recommendedName>
        <fullName evidence="1">LysR substrate-binding domain-containing protein</fullName>
    </recommendedName>
</protein>
<dbReference type="AlphaFoldDB" id="A0A5B8LNL6"/>
<dbReference type="EMBL" id="CP042304">
    <property type="protein sequence ID" value="QDZ09888.1"/>
    <property type="molecule type" value="Genomic_DNA"/>
</dbReference>
<reference evidence="2 3" key="1">
    <citation type="submission" date="2019-07" db="EMBL/GenBank/DDBJ databases">
        <title>Full genome sequence of Devosia sp. Gsoil 520.</title>
        <authorList>
            <person name="Im W.-T."/>
        </authorList>
    </citation>
    <scope>NUCLEOTIDE SEQUENCE [LARGE SCALE GENOMIC DNA]</scope>
    <source>
        <strain evidence="2 3">Gsoil 520</strain>
    </source>
</reference>
<dbReference type="InterPro" id="IPR005119">
    <property type="entry name" value="LysR_subst-bd"/>
</dbReference>
<evidence type="ECO:0000259" key="1">
    <source>
        <dbReference type="Pfam" id="PF03466"/>
    </source>
</evidence>
<gene>
    <name evidence="2" type="ORF">FPZ08_03500</name>
</gene>
<dbReference type="Gene3D" id="3.40.190.290">
    <property type="match status" value="1"/>
</dbReference>
<dbReference type="Pfam" id="PF03466">
    <property type="entry name" value="LysR_substrate"/>
    <property type="match status" value="1"/>
</dbReference>
<dbReference type="KEGG" id="dea:FPZ08_03500"/>
<organism evidence="2 3">
    <name type="scientific">Devosia ginsengisoli</name>
    <dbReference type="NCBI Taxonomy" id="400770"/>
    <lineage>
        <taxon>Bacteria</taxon>
        <taxon>Pseudomonadati</taxon>
        <taxon>Pseudomonadota</taxon>
        <taxon>Alphaproteobacteria</taxon>
        <taxon>Hyphomicrobiales</taxon>
        <taxon>Devosiaceae</taxon>
        <taxon>Devosia</taxon>
    </lineage>
</organism>
<name>A0A5B8LNL6_9HYPH</name>
<keyword evidence="3" id="KW-1185">Reference proteome</keyword>
<sequence length="103" mass="11424">MDDIFSASGLTPEIRVETTSTPVVKNLVRDGAGLTVVDCICGRIADDEPLVLKPLAIEKWITYATIHPNGPRPARSGRFIEAMRDFIRAEMGRSQARDMLRLI</sequence>
<feature type="domain" description="LysR substrate-binding" evidence="1">
    <location>
        <begin position="1"/>
        <end position="85"/>
    </location>
</feature>
<evidence type="ECO:0000313" key="2">
    <source>
        <dbReference type="EMBL" id="QDZ09888.1"/>
    </source>
</evidence>
<dbReference type="SUPFAM" id="SSF53850">
    <property type="entry name" value="Periplasmic binding protein-like II"/>
    <property type="match status" value="1"/>
</dbReference>
<dbReference type="Proteomes" id="UP000315364">
    <property type="component" value="Chromosome"/>
</dbReference>
<dbReference type="OrthoDB" id="5297026at2"/>
<proteinExistence type="predicted"/>